<keyword evidence="3 6" id="KW-1133">Transmembrane helix</keyword>
<dbReference type="GO" id="GO:0016020">
    <property type="term" value="C:membrane"/>
    <property type="evidence" value="ECO:0007669"/>
    <property type="project" value="UniProtKB-SubCell"/>
</dbReference>
<feature type="transmembrane region" description="Helical" evidence="6">
    <location>
        <begin position="72"/>
        <end position="94"/>
    </location>
</feature>
<evidence type="ECO:0000256" key="6">
    <source>
        <dbReference type="SAM" id="Phobius"/>
    </source>
</evidence>
<feature type="transmembrane region" description="Helical" evidence="6">
    <location>
        <begin position="195"/>
        <end position="215"/>
    </location>
</feature>
<dbReference type="Proteomes" id="UP000186583">
    <property type="component" value="Unassembled WGS sequence"/>
</dbReference>
<dbReference type="AlphaFoldDB" id="A0A1Q8RS02"/>
<dbReference type="PANTHER" id="PTHR31465:SF35">
    <property type="entry name" value="RTA1 DOMAIN PROTEIN-RELATED"/>
    <property type="match status" value="1"/>
</dbReference>
<evidence type="ECO:0000313" key="8">
    <source>
        <dbReference type="Proteomes" id="UP000186583"/>
    </source>
</evidence>
<evidence type="ECO:0000256" key="4">
    <source>
        <dbReference type="ARBA" id="ARBA00023136"/>
    </source>
</evidence>
<name>A0A1Q8RS02_9PEZI</name>
<feature type="transmembrane region" description="Helical" evidence="6">
    <location>
        <begin position="38"/>
        <end position="60"/>
    </location>
</feature>
<feature type="transmembrane region" description="Helical" evidence="6">
    <location>
        <begin position="6"/>
        <end position="26"/>
    </location>
</feature>
<feature type="transmembrane region" description="Helical" evidence="6">
    <location>
        <begin position="230"/>
        <end position="250"/>
    </location>
</feature>
<keyword evidence="2 6" id="KW-0812">Transmembrane</keyword>
<organism evidence="7 8">
    <name type="scientific">Colletotrichum chlorophyti</name>
    <dbReference type="NCBI Taxonomy" id="708187"/>
    <lineage>
        <taxon>Eukaryota</taxon>
        <taxon>Fungi</taxon>
        <taxon>Dikarya</taxon>
        <taxon>Ascomycota</taxon>
        <taxon>Pezizomycotina</taxon>
        <taxon>Sordariomycetes</taxon>
        <taxon>Hypocreomycetidae</taxon>
        <taxon>Glomerellales</taxon>
        <taxon>Glomerellaceae</taxon>
        <taxon>Colletotrichum</taxon>
    </lineage>
</organism>
<dbReference type="PANTHER" id="PTHR31465">
    <property type="entry name" value="PROTEIN RTA1-RELATED"/>
    <property type="match status" value="1"/>
</dbReference>
<dbReference type="STRING" id="708187.A0A1Q8RS02"/>
<feature type="region of interest" description="Disordered" evidence="5">
    <location>
        <begin position="279"/>
        <end position="302"/>
    </location>
</feature>
<gene>
    <name evidence="7" type="ORF">CCHL11_06550</name>
</gene>
<evidence type="ECO:0000256" key="5">
    <source>
        <dbReference type="SAM" id="MobiDB-lite"/>
    </source>
</evidence>
<evidence type="ECO:0000256" key="3">
    <source>
        <dbReference type="ARBA" id="ARBA00022989"/>
    </source>
</evidence>
<protein>
    <submittedName>
        <fullName evidence="7">Protein RTA1-like protein 7</fullName>
    </submittedName>
</protein>
<accession>A0A1Q8RS02</accession>
<feature type="transmembrane region" description="Helical" evidence="6">
    <location>
        <begin position="114"/>
        <end position="138"/>
    </location>
</feature>
<proteinExistence type="predicted"/>
<comment type="caution">
    <text evidence="7">The sequence shown here is derived from an EMBL/GenBank/DDBJ whole genome shotgun (WGS) entry which is preliminary data.</text>
</comment>
<evidence type="ECO:0000256" key="2">
    <source>
        <dbReference type="ARBA" id="ARBA00022692"/>
    </source>
</evidence>
<reference evidence="7 8" key="1">
    <citation type="submission" date="2016-11" db="EMBL/GenBank/DDBJ databases">
        <title>Draft Genome Assembly of Colletotrichum chlorophyti a pathogen of herbaceous plants.</title>
        <authorList>
            <person name="Gan P."/>
            <person name="Narusaka M."/>
            <person name="Tsushima A."/>
            <person name="Narusaka Y."/>
            <person name="Takano Y."/>
            <person name="Shirasu K."/>
        </authorList>
    </citation>
    <scope>NUCLEOTIDE SEQUENCE [LARGE SCALE GENOMIC DNA]</scope>
    <source>
        <strain evidence="7 8">NTL11</strain>
    </source>
</reference>
<evidence type="ECO:0000256" key="1">
    <source>
        <dbReference type="ARBA" id="ARBA00004141"/>
    </source>
</evidence>
<dbReference type="EMBL" id="MPGH01000105">
    <property type="protein sequence ID" value="OLN87109.1"/>
    <property type="molecule type" value="Genomic_DNA"/>
</dbReference>
<keyword evidence="4 6" id="KW-0472">Membrane</keyword>
<evidence type="ECO:0000313" key="7">
    <source>
        <dbReference type="EMBL" id="OLN87109.1"/>
    </source>
</evidence>
<feature type="transmembrane region" description="Helical" evidence="6">
    <location>
        <begin position="150"/>
        <end position="174"/>
    </location>
</feature>
<keyword evidence="8" id="KW-1185">Reference proteome</keyword>
<dbReference type="Pfam" id="PF04479">
    <property type="entry name" value="RTA1"/>
    <property type="match status" value="1"/>
</dbReference>
<sequence length="302" mass="33588">MSDYYLYEPSLAAAVIFTVCFAASAAGHAFQLVRTKTWYFTPFCVGSVVEAIGYVGRIIGAKETPNWTKMPYIIQALLLLLGPALYAASMYMVFGRLVTYLGAERHSMIRTKWLTKIFLLGDVASILCQGAGGAILAASEEKKSSDLGQMIIIIGLAIQIIFFGFFIIVIIIFHRRINSQPTRGSLVAVTPWRRLVKILYGTSVLVMIRSIFRVIEYVMGKSGELQAKEVYLYIFDALLMLGVTAAYNFFHPSRIIQNAHHFSPNVSESENHLERYQLGSGSGDSRCMASSQTVLSSQHQKK</sequence>
<dbReference type="OrthoDB" id="3358017at2759"/>
<feature type="compositionally biased region" description="Polar residues" evidence="5">
    <location>
        <begin position="288"/>
        <end position="302"/>
    </location>
</feature>
<dbReference type="InterPro" id="IPR007568">
    <property type="entry name" value="RTA1"/>
</dbReference>
<comment type="subcellular location">
    <subcellularLocation>
        <location evidence="1">Membrane</location>
        <topology evidence="1">Multi-pass membrane protein</topology>
    </subcellularLocation>
</comment>